<feature type="region of interest" description="Disordered" evidence="6">
    <location>
        <begin position="1969"/>
        <end position="2001"/>
    </location>
</feature>
<dbReference type="InterPro" id="IPR036543">
    <property type="entry name" value="Guanylate-bd_C_sf"/>
</dbReference>
<evidence type="ECO:0000259" key="7">
    <source>
        <dbReference type="PROSITE" id="PS51715"/>
    </source>
</evidence>
<feature type="domain" description="GB1/RHD3-type G" evidence="7">
    <location>
        <begin position="988"/>
        <end position="1302"/>
    </location>
</feature>
<dbReference type="EMBL" id="LR900005">
    <property type="protein sequence ID" value="CAD7243740.1"/>
    <property type="molecule type" value="Genomic_DNA"/>
</dbReference>
<feature type="coiled-coil region" evidence="5">
    <location>
        <begin position="615"/>
        <end position="661"/>
    </location>
</feature>
<evidence type="ECO:0000256" key="3">
    <source>
        <dbReference type="ARBA" id="ARBA00023134"/>
    </source>
</evidence>
<dbReference type="PROSITE" id="PS51715">
    <property type="entry name" value="G_GB1_RHD3"/>
    <property type="match status" value="2"/>
</dbReference>
<evidence type="ECO:0000256" key="6">
    <source>
        <dbReference type="SAM" id="MobiDB-lite"/>
    </source>
</evidence>
<accession>A0A7R8X6D7</accession>
<dbReference type="Gene3D" id="1.20.58.420">
    <property type="entry name" value="AHSP"/>
    <property type="match status" value="4"/>
</dbReference>
<evidence type="ECO:0000256" key="4">
    <source>
        <dbReference type="PROSITE-ProRule" id="PRU01052"/>
    </source>
</evidence>
<evidence type="ECO:0000256" key="5">
    <source>
        <dbReference type="SAM" id="Coils"/>
    </source>
</evidence>
<sequence length="2001" mass="230480">MQLRLDNCASQQDMDEDAGCEKAICVVEHKEFEGGKDSYLLKEDRLRRLLLQADCRDKPVAVLSIAGGARRGKSFLLSLFLRYLRAQGSEDWLDDEDIPVTGFAWKMSAKRVTTGIHIWDDIFTLRLPNGQEACVLLMDTEGTFDCEESLAHSVTVFALSTLLSSLQIYNLKDNINMDDLHHLQVVLSTCEIIGFLNPQDTRNKFFTGYGRLCLEASDDKPFQNFLFLVRDWRNHHEFPYGSVGGQAFLKEKLQTSGRQREEVKKVKEGIKECFEKLNGFLMPYPGEKVAGDLHFSGSLSDIQLDFKYQLRFLVPKLLSPENLVLKTIAGRPITCKQIFEYFKCYIGVFNNRAEILKPKNIFEATAEVQHRNSLDEAVDHYAQHMDRLLVEVPFLTKKKLNEVHASLRMEAIGRFASSKKMGDKELSGKYELLLDKDIHRLHKNYEMKRNAREERTKTELMDAATSALREYIEEMADVMLTVPLPTAEELRVEHEEKRSWAIQIFLEHRGSADEELFRRYEEKLKKDVESEATLYFKERQRKESIADRELINNFHSTVWFYNNQLGHSLTAAAISEEELESEHRKHYKEAIDGFLRRAQNTICPYLLDGHLYNLMRRLDEQYKKYIELKESKERQAETELMKAKEKAMEIYNEQMSKLLVELMSEEKLNDMHAHYRRETMESFEETGKKYPKLAKKHADEMESCLSSEHERYKAFRNAQELQAAAVLNDAVKKSVIHYEVEMTCLRDGKGINDGGRQGATDSHILTEEELFEGHEKYREEALGIFWTTGVQWLHLAEKYKEELEKVGNSRLKNEAVLPDPASIRMPLGGRPMSPSLDEGVESEERKMSTRQRLGRGDECRESFGFWLVDADWNGAFFYHRYAVNGKAFLRIQKESPGRETLKKIWLPGMNAGRVHANNPETIGASKDHTRKEIRRIHPGRNVGRGMDMEEARGSPICVVEHNEHEGRGSYLLKEDRLHRLLMQEHCKDKPVAVVSIAGEARRGKSFLLSLFLRYLRAQGSEEWLDDENIAIEGFAWKMSSRRVTTGIHIWDEIFTLKLPNGEEREARKDPGFGGVMEAHLTGNQQERVQFSAVPWLSFILSSNLSSLPAILMTDIPRYKLASTYRYLNSIFQACILLMDTEGTFDCEESLAHSVTVFALSTLLSSVHIYNLKDNIHMDDLLNLQFFTGYGRLCLQESNDEPFQNFLFLVRDWRNFDEFPYGSEGGQAFLDEKLLTSETQREEVRKVKEDIKHCFTKLNCFLMPHPGEKVAGDPRFSGSLSDIQKDFKDQLRQLVPQLLSPENLVLKTIAGKPITCKELFEYFRCYVGVYNNREKIPEPKSIFEVIPSYPIGYLSNASISLSEQLSPSQATAEIQNRNARDEAVDHYTQKMNQILAETPVPTQKSLDEVHASLQKEAIDRFTNSKKMGGKERSERYVFLLEKNLHELHEIHKIQRNAREERTRTELMEAANKTLEEYREDMSTVMRIVPLVTEETLRGEHEEKKTRAMLNFRGKEEIANEDLFKQYQEKLAKDIHSQSTLHFTERQWREKTADQELLHAVQSAVTVYSAQLGRSCGEAVITEEKLESEHGKYYMEAIEAFSRGTQTTLCPYLLDGHKDNLTKMSKLLVALMSEEKLNGMHSTYHRQAIEFFDETGKKYPYLVKKHKDDLEAFLSNDSIPFHSSFEKKNPLPTPFQLQRISSEHERYKEFRNSQELQAEAALHDAVERSVTHYELKMSCLCGGKDTADGGRQVKRLEGRPGPTDSHLTEKELLEGHEKYRREALKIFWEIGAQWLHLAEIYKEELEECLARRKDELKKKEKANEKCVRRLLEKSVRAKAEDYLSPSRMKKFYGETVVDERELKENHVEHRDAVVRSFLERGDWAAAKLLQEYRSILESTLNDWHRSLETKMAEERAKRQQDATAIDILGTAGAMAVASLGPAGPVAAGAVMGAARGIAKCYTGGSRWQNKAVLPDPSSIRMPLRGQEKSSPKEGEDSEEQVSE</sequence>
<dbReference type="SUPFAM" id="SSF52540">
    <property type="entry name" value="P-loop containing nucleoside triphosphate hydrolases"/>
    <property type="match status" value="2"/>
</dbReference>
<dbReference type="InterPro" id="IPR015894">
    <property type="entry name" value="Guanylate-bd_N"/>
</dbReference>
<dbReference type="InterPro" id="IPR027417">
    <property type="entry name" value="P-loop_NTPase"/>
</dbReference>
<dbReference type="PANTHER" id="PTHR10751">
    <property type="entry name" value="GUANYLATE BINDING PROTEIN"/>
    <property type="match status" value="1"/>
</dbReference>
<dbReference type="InterPro" id="IPR030386">
    <property type="entry name" value="G_GB1_RHD3_dom"/>
</dbReference>
<name>A0A7R8X6D7_9CRUS</name>
<dbReference type="Gene3D" id="3.40.50.300">
    <property type="entry name" value="P-loop containing nucleotide triphosphate hydrolases"/>
    <property type="match status" value="2"/>
</dbReference>
<evidence type="ECO:0000313" key="9">
    <source>
        <dbReference type="Proteomes" id="UP000677054"/>
    </source>
</evidence>
<protein>
    <recommendedName>
        <fullName evidence="7">GB1/RHD3-type G domain-containing protein</fullName>
    </recommendedName>
</protein>
<dbReference type="Proteomes" id="UP000677054">
    <property type="component" value="Unassembled WGS sequence"/>
</dbReference>
<dbReference type="SUPFAM" id="SSF48340">
    <property type="entry name" value="Interferon-induced guanylate-binding protein 1 (GBP1), C-terminal domain"/>
    <property type="match status" value="2"/>
</dbReference>
<keyword evidence="1" id="KW-0547">Nucleotide-binding</keyword>
<dbReference type="Pfam" id="PF02263">
    <property type="entry name" value="GBP"/>
    <property type="match status" value="3"/>
</dbReference>
<keyword evidence="2" id="KW-0378">Hydrolase</keyword>
<evidence type="ECO:0000256" key="2">
    <source>
        <dbReference type="ARBA" id="ARBA00022801"/>
    </source>
</evidence>
<proteinExistence type="inferred from homology"/>
<keyword evidence="9" id="KW-1185">Reference proteome</keyword>
<evidence type="ECO:0000313" key="8">
    <source>
        <dbReference type="EMBL" id="CAD7243740.1"/>
    </source>
</evidence>
<comment type="similarity">
    <text evidence="4">Belongs to the TRAFAC class dynamin-like GTPase superfamily. GB1/RHD3 GTPase family.</text>
</comment>
<feature type="domain" description="GB1/RHD3-type G" evidence="7">
    <location>
        <begin position="57"/>
        <end position="322"/>
    </location>
</feature>
<dbReference type="EMBL" id="CAJPEV010000488">
    <property type="protein sequence ID" value="CAG0885791.1"/>
    <property type="molecule type" value="Genomic_DNA"/>
</dbReference>
<dbReference type="InterPro" id="IPR003191">
    <property type="entry name" value="Guanylate-bd/ATL_C"/>
</dbReference>
<feature type="coiled-coil region" evidence="5">
    <location>
        <begin position="1796"/>
        <end position="1823"/>
    </location>
</feature>
<dbReference type="Pfam" id="PF02841">
    <property type="entry name" value="GBP_C"/>
    <property type="match status" value="1"/>
</dbReference>
<gene>
    <name evidence="8" type="ORF">DSTB1V02_LOCUS3654</name>
</gene>
<keyword evidence="5" id="KW-0175">Coiled coil</keyword>
<feature type="region of interest" description="Disordered" evidence="6">
    <location>
        <begin position="822"/>
        <end position="853"/>
    </location>
</feature>
<keyword evidence="3" id="KW-0342">GTP-binding</keyword>
<evidence type="ECO:0000256" key="1">
    <source>
        <dbReference type="ARBA" id="ARBA00022741"/>
    </source>
</evidence>
<organism evidence="8">
    <name type="scientific">Darwinula stevensoni</name>
    <dbReference type="NCBI Taxonomy" id="69355"/>
    <lineage>
        <taxon>Eukaryota</taxon>
        <taxon>Metazoa</taxon>
        <taxon>Ecdysozoa</taxon>
        <taxon>Arthropoda</taxon>
        <taxon>Crustacea</taxon>
        <taxon>Oligostraca</taxon>
        <taxon>Ostracoda</taxon>
        <taxon>Podocopa</taxon>
        <taxon>Podocopida</taxon>
        <taxon>Darwinulocopina</taxon>
        <taxon>Darwinuloidea</taxon>
        <taxon>Darwinulidae</taxon>
        <taxon>Darwinula</taxon>
    </lineage>
</organism>
<dbReference type="GO" id="GO:0003924">
    <property type="term" value="F:GTPase activity"/>
    <property type="evidence" value="ECO:0007669"/>
    <property type="project" value="InterPro"/>
</dbReference>
<dbReference type="GO" id="GO:0005525">
    <property type="term" value="F:GTP binding"/>
    <property type="evidence" value="ECO:0007669"/>
    <property type="project" value="UniProtKB-KW"/>
</dbReference>
<feature type="compositionally biased region" description="Basic and acidic residues" evidence="6">
    <location>
        <begin position="1983"/>
        <end position="1992"/>
    </location>
</feature>
<reference evidence="8" key="1">
    <citation type="submission" date="2020-11" db="EMBL/GenBank/DDBJ databases">
        <authorList>
            <person name="Tran Van P."/>
        </authorList>
    </citation>
    <scope>NUCLEOTIDE SEQUENCE</scope>
</reference>